<keyword evidence="4 6" id="KW-0378">Hydrolase</keyword>
<keyword evidence="3 6" id="KW-0255">Endonuclease</keyword>
<dbReference type="Pfam" id="PF00825">
    <property type="entry name" value="Ribonuclease_P"/>
    <property type="match status" value="1"/>
</dbReference>
<dbReference type="Proteomes" id="UP000214689">
    <property type="component" value="Chromosome"/>
</dbReference>
<evidence type="ECO:0000256" key="5">
    <source>
        <dbReference type="ARBA" id="ARBA00022884"/>
    </source>
</evidence>
<keyword evidence="2 6" id="KW-0540">Nuclease</keyword>
<dbReference type="PANTHER" id="PTHR33992:SF1">
    <property type="entry name" value="RIBONUCLEASE P PROTEIN COMPONENT"/>
    <property type="match status" value="1"/>
</dbReference>
<accession>A0A223AQQ5</accession>
<dbReference type="SUPFAM" id="SSF54211">
    <property type="entry name" value="Ribosomal protein S5 domain 2-like"/>
    <property type="match status" value="1"/>
</dbReference>
<dbReference type="GO" id="GO:0030677">
    <property type="term" value="C:ribonuclease P complex"/>
    <property type="evidence" value="ECO:0007669"/>
    <property type="project" value="TreeGrafter"/>
</dbReference>
<gene>
    <name evidence="6" type="primary">rnpA</name>
    <name evidence="8" type="ORF">AXF17_01585</name>
</gene>
<dbReference type="AlphaFoldDB" id="A0A223AQQ5"/>
<dbReference type="GO" id="GO:0001682">
    <property type="term" value="P:tRNA 5'-leader removal"/>
    <property type="evidence" value="ECO:0007669"/>
    <property type="project" value="UniProtKB-UniRule"/>
</dbReference>
<dbReference type="RefSeq" id="WP_094233509.1">
    <property type="nucleotide sequence ID" value="NZ_CP016199.1"/>
</dbReference>
<evidence type="ECO:0000256" key="3">
    <source>
        <dbReference type="ARBA" id="ARBA00022759"/>
    </source>
</evidence>
<dbReference type="Gene3D" id="3.30.230.10">
    <property type="match status" value="1"/>
</dbReference>
<evidence type="ECO:0000313" key="9">
    <source>
        <dbReference type="Proteomes" id="UP000214689"/>
    </source>
</evidence>
<comment type="function">
    <text evidence="6">RNaseP catalyzes the removal of the 5'-leader sequence from pre-tRNA to produce the mature 5'-terminus. It can also cleave other RNA substrates such as 4.5S RNA. The protein component plays an auxiliary but essential role in vivo by binding to the 5'-leader sequence and broadening the substrate specificity of the ribozyme.</text>
</comment>
<comment type="catalytic activity">
    <reaction evidence="6">
        <text>Endonucleolytic cleavage of RNA, removing 5'-extranucleotides from tRNA precursor.</text>
        <dbReference type="EC" id="3.1.26.5"/>
    </reaction>
</comment>
<evidence type="ECO:0000313" key="8">
    <source>
        <dbReference type="EMBL" id="ASS37287.1"/>
    </source>
</evidence>
<keyword evidence="9" id="KW-1185">Reference proteome</keyword>
<keyword evidence="1 6" id="KW-0819">tRNA processing</keyword>
<keyword evidence="5 6" id="KW-0694">RNA-binding</keyword>
<protein>
    <recommendedName>
        <fullName evidence="6 7">Ribonuclease P protein component</fullName>
        <shortName evidence="6">RNase P protein</shortName>
        <shortName evidence="6">RNaseP protein</shortName>
        <ecNumber evidence="6 7">3.1.26.5</ecNumber>
    </recommendedName>
    <alternativeName>
        <fullName evidence="6">Protein C5</fullName>
    </alternativeName>
</protein>
<dbReference type="EMBL" id="CP016199">
    <property type="protein sequence ID" value="ASS37287.1"/>
    <property type="molecule type" value="Genomic_DNA"/>
</dbReference>
<proteinExistence type="inferred from homology"/>
<evidence type="ECO:0000256" key="4">
    <source>
        <dbReference type="ARBA" id="ARBA00022801"/>
    </source>
</evidence>
<comment type="similarity">
    <text evidence="6">Belongs to the RnpA family.</text>
</comment>
<dbReference type="OrthoDB" id="9810867at2"/>
<dbReference type="InterPro" id="IPR000100">
    <property type="entry name" value="RNase_P"/>
</dbReference>
<dbReference type="HAMAP" id="MF_00227">
    <property type="entry name" value="RNase_P"/>
    <property type="match status" value="1"/>
</dbReference>
<evidence type="ECO:0000256" key="1">
    <source>
        <dbReference type="ARBA" id="ARBA00022694"/>
    </source>
</evidence>
<dbReference type="InterPro" id="IPR014721">
    <property type="entry name" value="Ribsml_uS5_D2-typ_fold_subgr"/>
</dbReference>
<name>A0A223AQQ5_9FIRM</name>
<dbReference type="GO" id="GO:0004526">
    <property type="term" value="F:ribonuclease P activity"/>
    <property type="evidence" value="ECO:0007669"/>
    <property type="project" value="UniProtKB-UniRule"/>
</dbReference>
<dbReference type="GO" id="GO:0000049">
    <property type="term" value="F:tRNA binding"/>
    <property type="evidence" value="ECO:0007669"/>
    <property type="project" value="UniProtKB-UniRule"/>
</dbReference>
<dbReference type="InterPro" id="IPR020568">
    <property type="entry name" value="Ribosomal_Su5_D2-typ_SF"/>
</dbReference>
<evidence type="ECO:0000256" key="2">
    <source>
        <dbReference type="ARBA" id="ARBA00022722"/>
    </source>
</evidence>
<dbReference type="EC" id="3.1.26.5" evidence="6 7"/>
<dbReference type="NCBIfam" id="TIGR00188">
    <property type="entry name" value="rnpA"/>
    <property type="match status" value="1"/>
</dbReference>
<evidence type="ECO:0000256" key="7">
    <source>
        <dbReference type="NCBIfam" id="TIGR00188"/>
    </source>
</evidence>
<dbReference type="PANTHER" id="PTHR33992">
    <property type="entry name" value="RIBONUCLEASE P PROTEIN COMPONENT"/>
    <property type="match status" value="1"/>
</dbReference>
<dbReference type="GO" id="GO:0042781">
    <property type="term" value="F:3'-tRNA processing endoribonuclease activity"/>
    <property type="evidence" value="ECO:0007669"/>
    <property type="project" value="TreeGrafter"/>
</dbReference>
<evidence type="ECO:0000256" key="6">
    <source>
        <dbReference type="HAMAP-Rule" id="MF_00227"/>
    </source>
</evidence>
<sequence length="112" mass="13201">MLKESTLRNQQDFKVVYNKGQSKVSRFMVIIYKKNGLNYSRIAYVSSKKVGNSVKRNRSKRLMREAYRLMGCEVKSGYDLIFIARNSINDHKCEEVRRSMYGVLRSEHLLDK</sequence>
<comment type="subunit">
    <text evidence="6">Consists of a catalytic RNA component (M1 or rnpB) and a protein subunit.</text>
</comment>
<reference evidence="9" key="1">
    <citation type="submission" date="2016-05" db="EMBL/GenBank/DDBJ databases">
        <authorList>
            <person name="Holder M.E."/>
            <person name="Ajami N.J."/>
            <person name="Petrosino J.F."/>
        </authorList>
    </citation>
    <scope>NUCLEOTIDE SEQUENCE [LARGE SCALE GENOMIC DNA]</scope>
    <source>
        <strain evidence="9">ATCC 700696</strain>
    </source>
</reference>
<organism evidence="8 9">
    <name type="scientific">Mogibacterium pumilum</name>
    <dbReference type="NCBI Taxonomy" id="86332"/>
    <lineage>
        <taxon>Bacteria</taxon>
        <taxon>Bacillati</taxon>
        <taxon>Bacillota</taxon>
        <taxon>Clostridia</taxon>
        <taxon>Peptostreptococcales</taxon>
        <taxon>Anaerovoracaceae</taxon>
        <taxon>Mogibacterium</taxon>
    </lineage>
</organism>